<dbReference type="PANTHER" id="PTHR43668">
    <property type="entry name" value="ALLANTOINASE"/>
    <property type="match status" value="1"/>
</dbReference>
<dbReference type="Gene3D" id="2.30.40.10">
    <property type="entry name" value="Urease, subunit C, domain 1"/>
    <property type="match status" value="1"/>
</dbReference>
<dbReference type="GO" id="GO:0004151">
    <property type="term" value="F:dihydroorotase activity"/>
    <property type="evidence" value="ECO:0007669"/>
    <property type="project" value="UniProtKB-EC"/>
</dbReference>
<comment type="caution">
    <text evidence="3">The sequence shown here is derived from an EMBL/GenBank/DDBJ whole genome shotgun (WGS) entry which is preliminary data.</text>
</comment>
<dbReference type="InterPro" id="IPR050138">
    <property type="entry name" value="DHOase/Allantoinase_Hydrolase"/>
</dbReference>
<reference evidence="4" key="1">
    <citation type="journal article" date="2019" name="Int. J. Syst. Evol. Microbiol.">
        <title>The Global Catalogue of Microorganisms (GCM) 10K type strain sequencing project: providing services to taxonomists for standard genome sequencing and annotation.</title>
        <authorList>
            <consortium name="The Broad Institute Genomics Platform"/>
            <consortium name="The Broad Institute Genome Sequencing Center for Infectious Disease"/>
            <person name="Wu L."/>
            <person name="Ma J."/>
        </authorList>
    </citation>
    <scope>NUCLEOTIDE SEQUENCE [LARGE SCALE GENOMIC DNA]</scope>
    <source>
        <strain evidence="4">CGMCC 4.7466</strain>
    </source>
</reference>
<evidence type="ECO:0000313" key="4">
    <source>
        <dbReference type="Proteomes" id="UP001595818"/>
    </source>
</evidence>
<dbReference type="InterPro" id="IPR011059">
    <property type="entry name" value="Metal-dep_hydrolase_composite"/>
</dbReference>
<keyword evidence="3" id="KW-0378">Hydrolase</keyword>
<dbReference type="Gene3D" id="3.20.20.140">
    <property type="entry name" value="Metal-dependent hydrolases"/>
    <property type="match status" value="1"/>
</dbReference>
<keyword evidence="4" id="KW-1185">Reference proteome</keyword>
<organism evidence="3 4">
    <name type="scientific">Negadavirga shengliensis</name>
    <dbReference type="NCBI Taxonomy" id="1389218"/>
    <lineage>
        <taxon>Bacteria</taxon>
        <taxon>Pseudomonadati</taxon>
        <taxon>Bacteroidota</taxon>
        <taxon>Cytophagia</taxon>
        <taxon>Cytophagales</taxon>
        <taxon>Cyclobacteriaceae</taxon>
        <taxon>Negadavirga</taxon>
    </lineage>
</organism>
<dbReference type="EMBL" id="JBHSJJ010000008">
    <property type="protein sequence ID" value="MFC4872914.1"/>
    <property type="molecule type" value="Genomic_DNA"/>
</dbReference>
<evidence type="ECO:0000313" key="3">
    <source>
        <dbReference type="EMBL" id="MFC4872914.1"/>
    </source>
</evidence>
<keyword evidence="1" id="KW-0665">Pyrimidine biosynthesis</keyword>
<dbReference type="EC" id="3.5.2.3" evidence="3"/>
<dbReference type="InterPro" id="IPR032466">
    <property type="entry name" value="Metal_Hydrolase"/>
</dbReference>
<dbReference type="InterPro" id="IPR004722">
    <property type="entry name" value="DHOase"/>
</dbReference>
<dbReference type="SUPFAM" id="SSF51556">
    <property type="entry name" value="Metallo-dependent hydrolases"/>
    <property type="match status" value="1"/>
</dbReference>
<accession>A0ABV9T2N3</accession>
<dbReference type="CDD" id="cd01317">
    <property type="entry name" value="DHOase_IIa"/>
    <property type="match status" value="1"/>
</dbReference>
<gene>
    <name evidence="3" type="ORF">ACFPFU_14550</name>
</gene>
<sequence>MSVIFQSLKIITDKEILEPADYVFDGKSIQLQSSDTDTGDATRIDCTGLLGSEGWIDLRCFAGEPGLEHRETLESLGACLKNAGIVEAVLLPNTFPPVQSKNEVSYIQSRAKDFLATIHVQAAVTKNMEGEDLTEMLDLYHNGVRIFGEGLVPLSHSDRMMKALQYLQKFNGTLFDHSYDPLMAIFGHMHEGVVSTTMGVKGIPDIAEEVAVRKNLEILRYAGGHLHFQTLSTIGAVEQIRQAKQEGLSVTADVSLYQLLFTDTDLTDFDTSLKVLPPFREQAQKEALVEGLKDGTIDAIVSNHVPHDYDAKNMEFDLAPFGMAGLQTFVPALVELEPDLGYPLLISKLTKGPAKVLKKASTSWDSLTVFDPHAEWEFDQPTNPSPSSNSPWFGKGLKGSVKFVVNKGKFEEVNV</sequence>
<protein>
    <submittedName>
        <fullName evidence="3">Dihydroorotase</fullName>
        <ecNumber evidence="3">3.5.2.3</ecNumber>
    </submittedName>
</protein>
<dbReference type="InterPro" id="IPR024403">
    <property type="entry name" value="DHOase_cat"/>
</dbReference>
<name>A0ABV9T2N3_9BACT</name>
<dbReference type="PANTHER" id="PTHR43668:SF2">
    <property type="entry name" value="ALLANTOINASE"/>
    <property type="match status" value="1"/>
</dbReference>
<dbReference type="Pfam" id="PF12890">
    <property type="entry name" value="DHOase"/>
    <property type="match status" value="1"/>
</dbReference>
<proteinExistence type="predicted"/>
<dbReference type="SUPFAM" id="SSF51338">
    <property type="entry name" value="Composite domain of metallo-dependent hydrolases"/>
    <property type="match status" value="1"/>
</dbReference>
<dbReference type="RefSeq" id="WP_377065497.1">
    <property type="nucleotide sequence ID" value="NZ_JBHSJJ010000008.1"/>
</dbReference>
<evidence type="ECO:0000256" key="1">
    <source>
        <dbReference type="ARBA" id="ARBA00022975"/>
    </source>
</evidence>
<feature type="domain" description="Dihydroorotase catalytic" evidence="2">
    <location>
        <begin position="54"/>
        <end position="233"/>
    </location>
</feature>
<dbReference type="Proteomes" id="UP001595818">
    <property type="component" value="Unassembled WGS sequence"/>
</dbReference>
<evidence type="ECO:0000259" key="2">
    <source>
        <dbReference type="Pfam" id="PF12890"/>
    </source>
</evidence>